<evidence type="ECO:0000313" key="9">
    <source>
        <dbReference type="RefSeq" id="XP_011495181.1"/>
    </source>
</evidence>
<dbReference type="AlphaFoldDB" id="A0AAJ6YCA2"/>
<dbReference type="InterPro" id="IPR002018">
    <property type="entry name" value="CarbesteraseB"/>
</dbReference>
<organism evidence="8 9">
    <name type="scientific">Ceratosolen solmsi marchali</name>
    <dbReference type="NCBI Taxonomy" id="326594"/>
    <lineage>
        <taxon>Eukaryota</taxon>
        <taxon>Metazoa</taxon>
        <taxon>Ecdysozoa</taxon>
        <taxon>Arthropoda</taxon>
        <taxon>Hexapoda</taxon>
        <taxon>Insecta</taxon>
        <taxon>Pterygota</taxon>
        <taxon>Neoptera</taxon>
        <taxon>Endopterygota</taxon>
        <taxon>Hymenoptera</taxon>
        <taxon>Apocrita</taxon>
        <taxon>Proctotrupomorpha</taxon>
        <taxon>Chalcidoidea</taxon>
        <taxon>Agaonidae</taxon>
        <taxon>Agaoninae</taxon>
        <taxon>Ceratosolen</taxon>
    </lineage>
</organism>
<evidence type="ECO:0000256" key="5">
    <source>
        <dbReference type="ARBA" id="ARBA00023180"/>
    </source>
</evidence>
<dbReference type="InterPro" id="IPR019826">
    <property type="entry name" value="Carboxylesterase_B_AS"/>
</dbReference>
<evidence type="ECO:0000256" key="3">
    <source>
        <dbReference type="ARBA" id="ARBA00022801"/>
    </source>
</evidence>
<evidence type="ECO:0000256" key="2">
    <source>
        <dbReference type="ARBA" id="ARBA00022487"/>
    </source>
</evidence>
<sequence>MMDGPIVQVKQGKLRGVIENNIEGGKYFSFRGIPFAEPPVGNLRFKKPQPPKSWSGIKLAVDDSKVSAQSDELEKAIIGGDDCLYLNVATNSFTETRPVIIWIHGGSFCKSFNSFKKYGPDYLLKKNIVFVSVNYRLGILGFLNMEHEECEGNQGLQDLIAALKWIQSNINAFGGDSNNVTIFGESAGGALVHGLCISPLAKGLFNKAITQSGVLFNPWAFKVSNKEYGYSLAKELGKECSSPLEVIEFLQTISADELIEKYEATNQKELSNFILSQIPTTDNEMVNPLFPFSHSEMRKRPIVVPMIIGYNSHEGIMLLVHNFPERIKQINDKFEKMIMTYFDLNATEHVLKVIQIIREFYFGRDEITEKKIDELVQFLGDLYFVNNIHEVLDNQMQHASPTYFYKFSYRPNYPGMKQKLNIKVEGTCHGDEMGCLFYSEKKTGKLSNKNDRRTMERMTTMWTNFAKTGDPTPDIDELITTKWLPLEKRTKNCYEIGDNLTCGENADDQKWKMWNSLFECVQ</sequence>
<keyword evidence="3 6" id="KW-0378">Hydrolase</keyword>
<dbReference type="KEGG" id="csol:105360089"/>
<reference evidence="9" key="1">
    <citation type="submission" date="2025-08" db="UniProtKB">
        <authorList>
            <consortium name="RefSeq"/>
        </authorList>
    </citation>
    <scope>IDENTIFICATION</scope>
</reference>
<dbReference type="Gene3D" id="3.40.50.1820">
    <property type="entry name" value="alpha/beta hydrolase"/>
    <property type="match status" value="1"/>
</dbReference>
<accession>A0AAJ6YCA2</accession>
<dbReference type="PROSITE" id="PS00122">
    <property type="entry name" value="CARBOXYLESTERASE_B_1"/>
    <property type="match status" value="1"/>
</dbReference>
<dbReference type="PANTHER" id="PTHR43142:SF1">
    <property type="entry name" value="CARBOXYLIC ESTER HYDROLASE"/>
    <property type="match status" value="1"/>
</dbReference>
<evidence type="ECO:0000313" key="8">
    <source>
        <dbReference type="Proteomes" id="UP000695007"/>
    </source>
</evidence>
<name>A0AAJ6YCA2_9HYME</name>
<dbReference type="RefSeq" id="XP_011495181.1">
    <property type="nucleotide sequence ID" value="XM_011496879.1"/>
</dbReference>
<dbReference type="EC" id="3.1.1.-" evidence="6"/>
<dbReference type="Pfam" id="PF00135">
    <property type="entry name" value="COesterase"/>
    <property type="match status" value="1"/>
</dbReference>
<evidence type="ECO:0000259" key="7">
    <source>
        <dbReference type="Pfam" id="PF00135"/>
    </source>
</evidence>
<dbReference type="GeneID" id="105360089"/>
<feature type="domain" description="Carboxylesterase type B" evidence="7">
    <location>
        <begin position="4"/>
        <end position="514"/>
    </location>
</feature>
<gene>
    <name evidence="9" type="primary">LOC105360089</name>
</gene>
<keyword evidence="2" id="KW-0719">Serine esterase</keyword>
<protein>
    <recommendedName>
        <fullName evidence="6">Carboxylic ester hydrolase</fullName>
        <ecNumber evidence="6">3.1.1.-</ecNumber>
    </recommendedName>
</protein>
<dbReference type="InterPro" id="IPR029058">
    <property type="entry name" value="AB_hydrolase_fold"/>
</dbReference>
<proteinExistence type="inferred from homology"/>
<keyword evidence="4" id="KW-1015">Disulfide bond</keyword>
<keyword evidence="8" id="KW-1185">Reference proteome</keyword>
<dbReference type="PANTHER" id="PTHR43142">
    <property type="entry name" value="CARBOXYLIC ESTER HYDROLASE"/>
    <property type="match status" value="1"/>
</dbReference>
<dbReference type="SUPFAM" id="SSF53474">
    <property type="entry name" value="alpha/beta-Hydrolases"/>
    <property type="match status" value="1"/>
</dbReference>
<dbReference type="Proteomes" id="UP000695007">
    <property type="component" value="Unplaced"/>
</dbReference>
<comment type="similarity">
    <text evidence="1 6">Belongs to the type-B carboxylesterase/lipase family.</text>
</comment>
<keyword evidence="5" id="KW-0325">Glycoprotein</keyword>
<evidence type="ECO:0000256" key="1">
    <source>
        <dbReference type="ARBA" id="ARBA00005964"/>
    </source>
</evidence>
<evidence type="ECO:0000256" key="4">
    <source>
        <dbReference type="ARBA" id="ARBA00023157"/>
    </source>
</evidence>
<evidence type="ECO:0000256" key="6">
    <source>
        <dbReference type="RuleBase" id="RU361235"/>
    </source>
</evidence>
<dbReference type="GO" id="GO:0052689">
    <property type="term" value="F:carboxylic ester hydrolase activity"/>
    <property type="evidence" value="ECO:0007669"/>
    <property type="project" value="UniProtKB-KW"/>
</dbReference>